<dbReference type="InterPro" id="IPR007922">
    <property type="entry name" value="DciA-like"/>
</dbReference>
<dbReference type="KEGG" id="nde:NIDE0006"/>
<dbReference type="OrthoDB" id="9814233at2"/>
<sequence>MRGQSRLDSFGSILAGVAHRLGLESKLFEARLRRQWPDIVGKPIAAHTRPDQIRFKKLYVLVHNSVWLQQLTFLKPVLLEKVNAMAGEPLVTEIVLRIGEVTADHSSTAEATADVEPPAIQPSPQLLREVTLHAQGIQDQALREHLVTLMAQALSQPEMPPRSARRSP</sequence>
<dbReference type="PANTHER" id="PTHR36456">
    <property type="entry name" value="UPF0232 PROTEIN SCO3875"/>
    <property type="match status" value="1"/>
</dbReference>
<dbReference type="AlphaFoldDB" id="D8P7F2"/>
<name>D8P7F2_9BACT</name>
<proteinExistence type="predicted"/>
<reference evidence="1 2" key="1">
    <citation type="journal article" date="2010" name="Proc. Natl. Acad. Sci. U.S.A.">
        <title>A Nitrospira metagenome illuminates the physiology and evolution of globally important nitrite-oxidizing bacteria.</title>
        <authorList>
            <person name="Lucker S."/>
            <person name="Wagner M."/>
            <person name="Maixner F."/>
            <person name="Pelletier E."/>
            <person name="Koch H."/>
            <person name="Vacherie B."/>
            <person name="Rattei T."/>
            <person name="Sinninghe Damste J."/>
            <person name="Spieck E."/>
            <person name="Le Paslier D."/>
            <person name="Daims H."/>
        </authorList>
    </citation>
    <scope>NUCLEOTIDE SEQUENCE [LARGE SCALE GENOMIC DNA]</scope>
</reference>
<accession>D8P7F2</accession>
<dbReference type="EMBL" id="FP929003">
    <property type="protein sequence ID" value="CBK39794.1"/>
    <property type="molecule type" value="Genomic_DNA"/>
</dbReference>
<keyword evidence="2" id="KW-1185">Reference proteome</keyword>
<dbReference type="eggNOG" id="COG5512">
    <property type="taxonomic scope" value="Bacteria"/>
</dbReference>
<protein>
    <recommendedName>
        <fullName evidence="3">DUF721 domain-containing protein</fullName>
    </recommendedName>
</protein>
<dbReference type="Pfam" id="PF05258">
    <property type="entry name" value="DciA"/>
    <property type="match status" value="1"/>
</dbReference>
<evidence type="ECO:0000313" key="2">
    <source>
        <dbReference type="Proteomes" id="UP000001660"/>
    </source>
</evidence>
<dbReference type="Proteomes" id="UP000001660">
    <property type="component" value="Chromosome"/>
</dbReference>
<evidence type="ECO:0000313" key="1">
    <source>
        <dbReference type="EMBL" id="CBK39794.1"/>
    </source>
</evidence>
<evidence type="ECO:0008006" key="3">
    <source>
        <dbReference type="Google" id="ProtNLM"/>
    </source>
</evidence>
<dbReference type="PANTHER" id="PTHR36456:SF1">
    <property type="entry name" value="UPF0232 PROTEIN SCO3875"/>
    <property type="match status" value="1"/>
</dbReference>
<dbReference type="HOGENOM" id="CLU_134901_0_0_0"/>
<dbReference type="STRING" id="330214.NIDE0006"/>
<organism evidence="1 2">
    <name type="scientific">Nitrospira defluvii</name>
    <dbReference type="NCBI Taxonomy" id="330214"/>
    <lineage>
        <taxon>Bacteria</taxon>
        <taxon>Pseudomonadati</taxon>
        <taxon>Nitrospirota</taxon>
        <taxon>Nitrospiria</taxon>
        <taxon>Nitrospirales</taxon>
        <taxon>Nitrospiraceae</taxon>
        <taxon>Nitrospira</taxon>
    </lineage>
</organism>
<gene>
    <name evidence="1" type="ORF">NIDE0006</name>
</gene>